<dbReference type="GO" id="GO:1904680">
    <property type="term" value="F:peptide transmembrane transporter activity"/>
    <property type="evidence" value="ECO:0007669"/>
    <property type="project" value="TreeGrafter"/>
</dbReference>
<feature type="compositionally biased region" description="Low complexity" evidence="4">
    <location>
        <begin position="55"/>
        <end position="71"/>
    </location>
</feature>
<dbReference type="GO" id="GO:0042597">
    <property type="term" value="C:periplasmic space"/>
    <property type="evidence" value="ECO:0007669"/>
    <property type="project" value="UniProtKB-ARBA"/>
</dbReference>
<feature type="domain" description="Solute-binding protein family 5" evidence="5">
    <location>
        <begin position="142"/>
        <end position="538"/>
    </location>
</feature>
<sequence>MKTTLIFRGKCGINEQSVNPTVRLDSGRGGNTMKKAAVAGLVTLASVLAVTLTACGSNSSSSSSTSSTSTSAKKISFPVATKNDKPSVSGGTLTVGMISDTAFKGIFNEELSEDANDSTVMQFGAESLFKTNNTYKIVDGGAANLKLDQKAKTATITINPNVKWSDGQPLTADDIVYAYKIIANPATKSSRYTDSLKDIVGMAEYNAGKSNEISGISTPDGGSGKTVVLHFQTMKPGMTQSGNGYFWEAAAPYHYLKDVPFKSLMASDKIRKKPLFFGPYQLSKLVAGQSAVWTPNKYYYGAKPKLSKITIETVSPATAPSAVKNKKYDIMGVSNSWYKNVKNTKGVTFLGKIPLFYSYLGFKVGKWDNKKGENVENPKAKMNNAKLRQAIAYAMNVDQVNEKFTGGLSFRIPTLIPAQFGDVFDKSAKGFPNNMDKANKLLDEAGYKKGKDGYRTDPDGKKLTIHFAAMSGNTNQEAIIKNYIQQWKKVGLRVELTNGRLMEMNSFYDKVQNDSSDVDMFQAAWSLSSEPSPNDLFSAGAPFNFTRMNTPEQTKLLSQIDSEKSFDHSYRVTAFKKWQEYMNKEAYVVPLNNSWGLTAVNDRVKGYGLNPTQAAGSSAAWADVSVTK</sequence>
<evidence type="ECO:0000256" key="2">
    <source>
        <dbReference type="ARBA" id="ARBA00022448"/>
    </source>
</evidence>
<dbReference type="STRING" id="1231336.L248_2670"/>
<dbReference type="GO" id="GO:0043190">
    <property type="term" value="C:ATP-binding cassette (ABC) transporter complex"/>
    <property type="evidence" value="ECO:0007669"/>
    <property type="project" value="InterPro"/>
</dbReference>
<dbReference type="Proteomes" id="UP000030647">
    <property type="component" value="Unassembled WGS sequence"/>
</dbReference>
<comment type="similarity">
    <text evidence="1">Belongs to the bacterial solute-binding protein 5 family.</text>
</comment>
<evidence type="ECO:0000256" key="3">
    <source>
        <dbReference type="ARBA" id="ARBA00022729"/>
    </source>
</evidence>
<dbReference type="AlphaFoldDB" id="U4TW32"/>
<evidence type="ECO:0000256" key="1">
    <source>
        <dbReference type="ARBA" id="ARBA00005695"/>
    </source>
</evidence>
<protein>
    <submittedName>
        <fullName evidence="6">OppA</fullName>
    </submittedName>
</protein>
<dbReference type="SUPFAM" id="SSF53850">
    <property type="entry name" value="Periplasmic binding protein-like II"/>
    <property type="match status" value="1"/>
</dbReference>
<evidence type="ECO:0000256" key="4">
    <source>
        <dbReference type="SAM" id="MobiDB-lite"/>
    </source>
</evidence>
<dbReference type="eggNOG" id="COG0747">
    <property type="taxonomic scope" value="Bacteria"/>
</dbReference>
<dbReference type="HOGENOM" id="CLU_017028_8_0_9"/>
<dbReference type="Gene3D" id="3.10.105.10">
    <property type="entry name" value="Dipeptide-binding Protein, Domain 3"/>
    <property type="match status" value="1"/>
</dbReference>
<accession>U4TW32</accession>
<organism evidence="6 7">
    <name type="scientific">Schleiferilactobacillus shenzhenensis LY-73</name>
    <dbReference type="NCBI Taxonomy" id="1231336"/>
    <lineage>
        <taxon>Bacteria</taxon>
        <taxon>Bacillati</taxon>
        <taxon>Bacillota</taxon>
        <taxon>Bacilli</taxon>
        <taxon>Lactobacillales</taxon>
        <taxon>Lactobacillaceae</taxon>
        <taxon>Schleiferilactobacillus</taxon>
    </lineage>
</organism>
<dbReference type="InterPro" id="IPR030678">
    <property type="entry name" value="Peptide/Ni-bd"/>
</dbReference>
<dbReference type="PANTHER" id="PTHR30290:SF9">
    <property type="entry name" value="OLIGOPEPTIDE-BINDING PROTEIN APPA"/>
    <property type="match status" value="1"/>
</dbReference>
<dbReference type="Pfam" id="PF00496">
    <property type="entry name" value="SBP_bac_5"/>
    <property type="match status" value="1"/>
</dbReference>
<dbReference type="Gene3D" id="3.40.190.10">
    <property type="entry name" value="Periplasmic binding protein-like II"/>
    <property type="match status" value="1"/>
</dbReference>
<dbReference type="PIRSF" id="PIRSF002741">
    <property type="entry name" value="MppA"/>
    <property type="match status" value="1"/>
</dbReference>
<dbReference type="CDD" id="cd08510">
    <property type="entry name" value="PBP2_Lactococcal_OppA_like"/>
    <property type="match status" value="1"/>
</dbReference>
<feature type="region of interest" description="Disordered" evidence="4">
    <location>
        <begin position="55"/>
        <end position="74"/>
    </location>
</feature>
<keyword evidence="3" id="KW-0732">Signal</keyword>
<proteinExistence type="inferred from homology"/>
<dbReference type="InterPro" id="IPR000914">
    <property type="entry name" value="SBP_5_dom"/>
</dbReference>
<dbReference type="PANTHER" id="PTHR30290">
    <property type="entry name" value="PERIPLASMIC BINDING COMPONENT OF ABC TRANSPORTER"/>
    <property type="match status" value="1"/>
</dbReference>
<evidence type="ECO:0000259" key="5">
    <source>
        <dbReference type="Pfam" id="PF00496"/>
    </source>
</evidence>
<keyword evidence="2" id="KW-0813">Transport</keyword>
<keyword evidence="7" id="KW-1185">Reference proteome</keyword>
<dbReference type="GO" id="GO:0015833">
    <property type="term" value="P:peptide transport"/>
    <property type="evidence" value="ECO:0007669"/>
    <property type="project" value="TreeGrafter"/>
</dbReference>
<evidence type="ECO:0000313" key="6">
    <source>
        <dbReference type="EMBL" id="ERL65597.1"/>
    </source>
</evidence>
<reference evidence="7" key="1">
    <citation type="journal article" date="2013" name="Genome Announc.">
        <title>Whole-Genome Sequencing of Lactobacillus shenzhenensis Strain LY-73T.</title>
        <authorList>
            <person name="Lin Z."/>
            <person name="Liu Z."/>
            <person name="Yang R."/>
            <person name="Zou Y."/>
            <person name="Wan D."/>
            <person name="Chen J."/>
            <person name="Guo M."/>
            <person name="Zhao J."/>
            <person name="Fang C."/>
            <person name="Yang R."/>
            <person name="Liu F."/>
        </authorList>
    </citation>
    <scope>NUCLEOTIDE SEQUENCE [LARGE SCALE GENOMIC DNA]</scope>
    <source>
        <strain evidence="7">LY-73</strain>
    </source>
</reference>
<name>U4TW32_9LACO</name>
<gene>
    <name evidence="6" type="primary">oppA</name>
    <name evidence="6" type="ORF">L248_2670</name>
</gene>
<dbReference type="EMBL" id="KI271586">
    <property type="protein sequence ID" value="ERL65597.1"/>
    <property type="molecule type" value="Genomic_DNA"/>
</dbReference>
<evidence type="ECO:0000313" key="7">
    <source>
        <dbReference type="Proteomes" id="UP000030647"/>
    </source>
</evidence>
<dbReference type="InterPro" id="IPR039424">
    <property type="entry name" value="SBP_5"/>
</dbReference>